<dbReference type="GO" id="GO:0003723">
    <property type="term" value="F:RNA binding"/>
    <property type="evidence" value="ECO:0007669"/>
    <property type="project" value="InterPro"/>
</dbReference>
<organism evidence="4 5">
    <name type="scientific">Rhynchospora tenuis</name>
    <dbReference type="NCBI Taxonomy" id="198213"/>
    <lineage>
        <taxon>Eukaryota</taxon>
        <taxon>Viridiplantae</taxon>
        <taxon>Streptophyta</taxon>
        <taxon>Embryophyta</taxon>
        <taxon>Tracheophyta</taxon>
        <taxon>Spermatophyta</taxon>
        <taxon>Magnoliopsida</taxon>
        <taxon>Liliopsida</taxon>
        <taxon>Poales</taxon>
        <taxon>Cyperaceae</taxon>
        <taxon>Cyperoideae</taxon>
        <taxon>Rhynchosporeae</taxon>
        <taxon>Rhynchospora</taxon>
    </lineage>
</organism>
<dbReference type="PANTHER" id="PTHR47926:SF500">
    <property type="entry name" value="REPEAT-CONTAINING PROTEIN, PUTATIVE-RELATED"/>
    <property type="match status" value="1"/>
</dbReference>
<dbReference type="Pfam" id="PF13041">
    <property type="entry name" value="PPR_2"/>
    <property type="match status" value="1"/>
</dbReference>
<dbReference type="Proteomes" id="UP001210211">
    <property type="component" value="Unassembled WGS sequence"/>
</dbReference>
<dbReference type="PROSITE" id="PS51375">
    <property type="entry name" value="PPR"/>
    <property type="match status" value="2"/>
</dbReference>
<dbReference type="EMBL" id="JAMRDG010000001">
    <property type="protein sequence ID" value="KAJ3702613.1"/>
    <property type="molecule type" value="Genomic_DNA"/>
</dbReference>
<gene>
    <name evidence="4" type="ORF">LUZ61_006318</name>
</gene>
<dbReference type="InterPro" id="IPR046848">
    <property type="entry name" value="E_motif"/>
</dbReference>
<dbReference type="Pfam" id="PF01535">
    <property type="entry name" value="PPR"/>
    <property type="match status" value="2"/>
</dbReference>
<dbReference type="Gene3D" id="1.25.40.10">
    <property type="entry name" value="Tetratricopeptide repeat domain"/>
    <property type="match status" value="3"/>
</dbReference>
<evidence type="ECO:0000313" key="4">
    <source>
        <dbReference type="EMBL" id="KAJ3702613.1"/>
    </source>
</evidence>
<dbReference type="FunFam" id="1.25.40.10:FF:000090">
    <property type="entry name" value="Pentatricopeptide repeat-containing protein, chloroplastic"/>
    <property type="match status" value="1"/>
</dbReference>
<dbReference type="NCBIfam" id="TIGR00756">
    <property type="entry name" value="PPR"/>
    <property type="match status" value="1"/>
</dbReference>
<dbReference type="InterPro" id="IPR011990">
    <property type="entry name" value="TPR-like_helical_dom_sf"/>
</dbReference>
<evidence type="ECO:0008006" key="6">
    <source>
        <dbReference type="Google" id="ProtNLM"/>
    </source>
</evidence>
<feature type="repeat" description="PPR" evidence="3">
    <location>
        <begin position="292"/>
        <end position="328"/>
    </location>
</feature>
<comment type="caution">
    <text evidence="4">The sequence shown here is derived from an EMBL/GenBank/DDBJ whole genome shotgun (WGS) entry which is preliminary data.</text>
</comment>
<keyword evidence="1" id="KW-0677">Repeat</keyword>
<reference evidence="4 5" key="1">
    <citation type="journal article" date="2022" name="Cell">
        <title>Repeat-based holocentromeres influence genome architecture and karyotype evolution.</title>
        <authorList>
            <person name="Hofstatter P.G."/>
            <person name="Thangavel G."/>
            <person name="Lux T."/>
            <person name="Neumann P."/>
            <person name="Vondrak T."/>
            <person name="Novak P."/>
            <person name="Zhang M."/>
            <person name="Costa L."/>
            <person name="Castellani M."/>
            <person name="Scott A."/>
            <person name="Toegelov H."/>
            <person name="Fuchs J."/>
            <person name="Mata-Sucre Y."/>
            <person name="Dias Y."/>
            <person name="Vanzela A.L.L."/>
            <person name="Huettel B."/>
            <person name="Almeida C.C.S."/>
            <person name="Simkova H."/>
            <person name="Souza G."/>
            <person name="Pedrosa-Harand A."/>
            <person name="Macas J."/>
            <person name="Mayer K.F.X."/>
            <person name="Houben A."/>
            <person name="Marques A."/>
        </authorList>
    </citation>
    <scope>NUCLEOTIDE SEQUENCE [LARGE SCALE GENOMIC DNA]</scope>
    <source>
        <strain evidence="4">RhyTen1mFocal</strain>
    </source>
</reference>
<dbReference type="PANTHER" id="PTHR47926">
    <property type="entry name" value="PENTATRICOPEPTIDE REPEAT-CONTAINING PROTEIN"/>
    <property type="match status" value="1"/>
</dbReference>
<dbReference type="InterPro" id="IPR002885">
    <property type="entry name" value="PPR_rpt"/>
</dbReference>
<evidence type="ECO:0000256" key="2">
    <source>
        <dbReference type="ARBA" id="ARBA00022946"/>
    </source>
</evidence>
<evidence type="ECO:0000313" key="5">
    <source>
        <dbReference type="Proteomes" id="UP001210211"/>
    </source>
</evidence>
<name>A0AAD6EVH5_9POAL</name>
<keyword evidence="2" id="KW-0809">Transit peptide</keyword>
<evidence type="ECO:0000256" key="1">
    <source>
        <dbReference type="ARBA" id="ARBA00022737"/>
    </source>
</evidence>
<evidence type="ECO:0000256" key="3">
    <source>
        <dbReference type="PROSITE-ProRule" id="PRU00708"/>
    </source>
</evidence>
<protein>
    <recommendedName>
        <fullName evidence="6">Pentatricopeptide repeat-containing protein</fullName>
    </recommendedName>
</protein>
<proteinExistence type="predicted"/>
<dbReference type="Pfam" id="PF20431">
    <property type="entry name" value="E_motif"/>
    <property type="match status" value="1"/>
</dbReference>
<dbReference type="InterPro" id="IPR046960">
    <property type="entry name" value="PPR_At4g14850-like_plant"/>
</dbReference>
<sequence>MLCNQSFSILMSLFMNSEGENLCRTTTLCYLLIYVPSLSMLLPQPASLHPISHNPTPTTASTACPCSSPSLNSINGKASLQFDPKLGGRPSNLVFDIRQKARDKRPFEALNLFRSMVFSDQYENADTYPISTVLGCCVSLRAVRSGKEIHGFMMRHSSLGTRTCSSESALINFYAKCGLFEIAQEVFDRMPVRDVVAWTIIFSAYSDKEGYENRVVALFIKMLYDSIAPNSYTITVLLRHATLQYGKQLHAYVVKNGWHSDTFLGSSLLEMYAKNGKLNNARLALDQIKYKDIICYNSLLSCLGKVELGSMIDQIELFMEICRLGFNPTQATLVSLLNGCANSGYIGPSKQLHGQGIKRGFGSDEIVQGVIVDMYAKCGDLKSARAVFNQINSTKNVVIWNAMIGGYGKHGCIKEALNVFSLMQTCRVRPNHITFICLLSACSHTGWVEQGLSLFNAMQPVYNICPRNEHYCCMVDLLGRAGMVREAYQFICTHKCEYRASVWGSLLSACRVWGDADMGEIASRRLFELEPDNSGSYVAMASIYATNRRWGDCNGVREVMKGQNIRKATGYSWIEVDGKVCKFKAGERSYPGTWLDDIYSICDSLNDIISDTCLIDCFLEWEAQIL</sequence>
<dbReference type="GO" id="GO:0009451">
    <property type="term" value="P:RNA modification"/>
    <property type="evidence" value="ECO:0007669"/>
    <property type="project" value="InterPro"/>
</dbReference>
<dbReference type="AlphaFoldDB" id="A0AAD6EVH5"/>
<feature type="repeat" description="PPR" evidence="3">
    <location>
        <begin position="396"/>
        <end position="430"/>
    </location>
</feature>
<keyword evidence="5" id="KW-1185">Reference proteome</keyword>
<accession>A0AAD6EVH5</accession>